<dbReference type="EMBL" id="QNRR01000015">
    <property type="protein sequence ID" value="RBP36956.1"/>
    <property type="molecule type" value="Genomic_DNA"/>
</dbReference>
<evidence type="ECO:0000313" key="3">
    <source>
        <dbReference type="Proteomes" id="UP000253426"/>
    </source>
</evidence>
<dbReference type="RefSeq" id="WP_113961731.1">
    <property type="nucleotide sequence ID" value="NZ_QNRR01000015.1"/>
</dbReference>
<reference evidence="2 3" key="1">
    <citation type="submission" date="2018-06" db="EMBL/GenBank/DDBJ databases">
        <title>Genomic Encyclopedia of Type Strains, Phase IV (KMG-IV): sequencing the most valuable type-strain genomes for metagenomic binning, comparative biology and taxonomic classification.</title>
        <authorList>
            <person name="Goeker M."/>
        </authorList>
    </citation>
    <scope>NUCLEOTIDE SEQUENCE [LARGE SCALE GENOMIC DNA]</scope>
    <source>
        <strain evidence="2 3">DSM 25532</strain>
    </source>
</reference>
<accession>A0A366H6R8</accession>
<dbReference type="Proteomes" id="UP000253426">
    <property type="component" value="Unassembled WGS sequence"/>
</dbReference>
<comment type="caution">
    <text evidence="2">The sequence shown here is derived from an EMBL/GenBank/DDBJ whole genome shotgun (WGS) entry which is preliminary data.</text>
</comment>
<organism evidence="2 3">
    <name type="scientific">Roseimicrobium gellanilyticum</name>
    <dbReference type="NCBI Taxonomy" id="748857"/>
    <lineage>
        <taxon>Bacteria</taxon>
        <taxon>Pseudomonadati</taxon>
        <taxon>Verrucomicrobiota</taxon>
        <taxon>Verrucomicrobiia</taxon>
        <taxon>Verrucomicrobiales</taxon>
        <taxon>Verrucomicrobiaceae</taxon>
        <taxon>Roseimicrobium</taxon>
    </lineage>
</organism>
<dbReference type="AlphaFoldDB" id="A0A366H6R8"/>
<feature type="region of interest" description="Disordered" evidence="1">
    <location>
        <begin position="182"/>
        <end position="202"/>
    </location>
</feature>
<proteinExistence type="predicted"/>
<keyword evidence="3" id="KW-1185">Reference proteome</keyword>
<feature type="compositionally biased region" description="Basic and acidic residues" evidence="1">
    <location>
        <begin position="190"/>
        <end position="202"/>
    </location>
</feature>
<evidence type="ECO:0000313" key="2">
    <source>
        <dbReference type="EMBL" id="RBP36956.1"/>
    </source>
</evidence>
<name>A0A366H6R8_9BACT</name>
<sequence>MSRRTKVLITALFLALLSVPIVYAIVAWSPERPLRFRVIPDDGRYREYRYDNSMRVYDVEVVNTSAAAIHLDGGSIHVKNAVGGLMPGSLGYLDRASGTKLASGQYVALSVPAHSTVRGHACVHENFAPLFTSGRAVIKYTWVSNVRERAVRAMNAALRRLKKHPTSSDDILIMDFSSADVEVPTPTRVPEPEQQKPEQSQK</sequence>
<protein>
    <submittedName>
        <fullName evidence="2">Uncharacterized protein</fullName>
    </submittedName>
</protein>
<evidence type="ECO:0000256" key="1">
    <source>
        <dbReference type="SAM" id="MobiDB-lite"/>
    </source>
</evidence>
<gene>
    <name evidence="2" type="ORF">DES53_11597</name>
</gene>